<comment type="caution">
    <text evidence="2">The sequence shown here is derived from an EMBL/GenBank/DDBJ whole genome shotgun (WGS) entry which is preliminary data.</text>
</comment>
<accession>A0A9X8P6V8</accession>
<dbReference type="InterPro" id="IPR054190">
    <property type="entry name" value="DUF6895"/>
</dbReference>
<feature type="domain" description="DUF6895" evidence="1">
    <location>
        <begin position="24"/>
        <end position="316"/>
    </location>
</feature>
<dbReference type="EMBL" id="NWTM01000001">
    <property type="protein sequence ID" value="RYC45971.1"/>
    <property type="molecule type" value="Genomic_DNA"/>
</dbReference>
<protein>
    <recommendedName>
        <fullName evidence="1">DUF6895 domain-containing protein</fullName>
    </recommendedName>
</protein>
<gene>
    <name evidence="2" type="ORF">CLR69_13735</name>
</gene>
<reference evidence="2 3" key="1">
    <citation type="journal article" date="2018" name="Syst. Appl. Microbiol.">
        <title>Pectobacterium zantedeschiae sp. nov. a new species of a soft rot pathogen isolated from Calla lily (Zantedeschia spp.).</title>
        <authorList>
            <person name="Waleron M."/>
            <person name="Misztak A."/>
            <person name="Waleron M."/>
            <person name="Franczuk M."/>
            <person name="Jonca J."/>
            <person name="Wielgomas B."/>
            <person name="Mikicinski A."/>
            <person name="Popovic T."/>
            <person name="Waleron K."/>
        </authorList>
    </citation>
    <scope>NUCLEOTIDE SEQUENCE [LARGE SCALE GENOMIC DNA]</scope>
    <source>
        <strain evidence="2 3">9M</strain>
    </source>
</reference>
<dbReference type="Proteomes" id="UP001138460">
    <property type="component" value="Unassembled WGS sequence"/>
</dbReference>
<proteinExistence type="predicted"/>
<dbReference type="Pfam" id="PF21836">
    <property type="entry name" value="DUF6895"/>
    <property type="match status" value="1"/>
</dbReference>
<keyword evidence="3" id="KW-1185">Reference proteome</keyword>
<dbReference type="AlphaFoldDB" id="A0A9X8P6V8"/>
<organism evidence="2 3">
    <name type="scientific">Pectobacterium zantedeschiae</name>
    <dbReference type="NCBI Taxonomy" id="2034769"/>
    <lineage>
        <taxon>Bacteria</taxon>
        <taxon>Pseudomonadati</taxon>
        <taxon>Pseudomonadota</taxon>
        <taxon>Gammaproteobacteria</taxon>
        <taxon>Enterobacterales</taxon>
        <taxon>Pectobacteriaceae</taxon>
        <taxon>Pectobacterium</taxon>
    </lineage>
</organism>
<evidence type="ECO:0000259" key="1">
    <source>
        <dbReference type="Pfam" id="PF21836"/>
    </source>
</evidence>
<sequence>MNHGIDMTLLFSGNKQKETFLEGLIYWITKNLESFTPPKENTLLDIHPELIESGINRKAFGELGLALRILERVPSLWQRNEIKSIREAWLDMAVENHIFFDATRRTRLFPLMVVSLSVIQAINSENTSYIQDVKRTLQIVMDRGFMDRIERSAWQKTDLKYYIDSLGLSHSFPSDVDLLRQSSLLLPPSIFYSTRMDLYGITHLIFHLSDFGLKKILPLTSVEMNTVKEYVTLAMQLCLFEQDYDLTAELIISSLYLQETNLTEQRAAIGRLVAAQHHDGFMPDKSWLIQQETHSDEVFNEFLAVYHPTLVSLILVASDTHQHYYR</sequence>
<evidence type="ECO:0000313" key="3">
    <source>
        <dbReference type="Proteomes" id="UP001138460"/>
    </source>
</evidence>
<evidence type="ECO:0000313" key="2">
    <source>
        <dbReference type="EMBL" id="RYC45971.1"/>
    </source>
</evidence>
<name>A0A9X8P6V8_9GAMM</name>